<dbReference type="GO" id="GO:0003700">
    <property type="term" value="F:DNA-binding transcription factor activity"/>
    <property type="evidence" value="ECO:0007669"/>
    <property type="project" value="InterPro"/>
</dbReference>
<dbReference type="GO" id="GO:0005634">
    <property type="term" value="C:nucleus"/>
    <property type="evidence" value="ECO:0007669"/>
    <property type="project" value="UniProtKB-SubCell"/>
</dbReference>
<accession>A0AAV0ZB92</accession>
<evidence type="ECO:0000259" key="6">
    <source>
        <dbReference type="PROSITE" id="PS50888"/>
    </source>
</evidence>
<evidence type="ECO:0000256" key="1">
    <source>
        <dbReference type="ARBA" id="ARBA00004123"/>
    </source>
</evidence>
<reference evidence="7 8" key="1">
    <citation type="submission" date="2023-01" db="EMBL/GenBank/DDBJ databases">
        <authorList>
            <person name="Kreplak J."/>
        </authorList>
    </citation>
    <scope>NUCLEOTIDE SEQUENCE [LARGE SCALE GENOMIC DNA]</scope>
</reference>
<dbReference type="GO" id="GO:0046983">
    <property type="term" value="F:protein dimerization activity"/>
    <property type="evidence" value="ECO:0007669"/>
    <property type="project" value="InterPro"/>
</dbReference>
<evidence type="ECO:0000256" key="4">
    <source>
        <dbReference type="ARBA" id="ARBA00023163"/>
    </source>
</evidence>
<dbReference type="PROSITE" id="PS50888">
    <property type="entry name" value="BHLH"/>
    <property type="match status" value="1"/>
</dbReference>
<dbReference type="InterPro" id="IPR036638">
    <property type="entry name" value="HLH_DNA-bd_sf"/>
</dbReference>
<dbReference type="Gene3D" id="4.10.280.10">
    <property type="entry name" value="Helix-loop-helix DNA-binding domain"/>
    <property type="match status" value="1"/>
</dbReference>
<keyword evidence="3" id="KW-0238">DNA-binding</keyword>
<dbReference type="Pfam" id="PF00010">
    <property type="entry name" value="HLH"/>
    <property type="match status" value="1"/>
</dbReference>
<sequence length="311" mass="35760">MGFLTTHYNNYNNSYPSQTLQTIDNSETITFQYHEQQQLFELSQQNYDFSSSFLDETLFFPSPYFYSNENYPCEDQLIIDSTFSCDQNDGFVSMNDIFPNDENFNNYVLPCPKRQKIGYEEANQQELLNSCNYFVDEFIANPFTTSFEAEAFSGSNMIDVNVQCEKKVSERSISTQSIAARERRRKITEKTQELGKLVPGGPKMNTAEMLNAASNYVTFLQAQVGMLQLMETFSKEEKEPPPPSEELHKLVVSPFVQEKLYSEEKCFISKEIVTTLSNNVDVRSKPPILQGLKQLVGAEINHENEEKPKQE</sequence>
<keyword evidence="8" id="KW-1185">Reference proteome</keyword>
<dbReference type="Proteomes" id="UP001157006">
    <property type="component" value="Chromosome 1S"/>
</dbReference>
<evidence type="ECO:0000256" key="3">
    <source>
        <dbReference type="ARBA" id="ARBA00023125"/>
    </source>
</evidence>
<dbReference type="PANTHER" id="PTHR45914:SF24">
    <property type="entry name" value="BHLH DOMAIN-CONTAINING PROTEIN"/>
    <property type="match status" value="1"/>
</dbReference>
<dbReference type="SUPFAM" id="SSF47459">
    <property type="entry name" value="HLH, helix-loop-helix DNA-binding domain"/>
    <property type="match status" value="1"/>
</dbReference>
<evidence type="ECO:0000256" key="5">
    <source>
        <dbReference type="ARBA" id="ARBA00023242"/>
    </source>
</evidence>
<name>A0AAV0ZB92_VICFA</name>
<keyword evidence="2" id="KW-0805">Transcription regulation</keyword>
<dbReference type="AlphaFoldDB" id="A0AAV0ZB92"/>
<dbReference type="SMART" id="SM00353">
    <property type="entry name" value="HLH"/>
    <property type="match status" value="1"/>
</dbReference>
<keyword evidence="4" id="KW-0804">Transcription</keyword>
<dbReference type="InterPro" id="IPR045843">
    <property type="entry name" value="IND-like"/>
</dbReference>
<comment type="subcellular location">
    <subcellularLocation>
        <location evidence="1">Nucleus</location>
    </subcellularLocation>
</comment>
<evidence type="ECO:0000313" key="8">
    <source>
        <dbReference type="Proteomes" id="UP001157006"/>
    </source>
</evidence>
<gene>
    <name evidence="7" type="ORF">VFH_I192440</name>
</gene>
<keyword evidence="5" id="KW-0539">Nucleus</keyword>
<organism evidence="7 8">
    <name type="scientific">Vicia faba</name>
    <name type="common">Broad bean</name>
    <name type="synonym">Faba vulgaris</name>
    <dbReference type="NCBI Taxonomy" id="3906"/>
    <lineage>
        <taxon>Eukaryota</taxon>
        <taxon>Viridiplantae</taxon>
        <taxon>Streptophyta</taxon>
        <taxon>Embryophyta</taxon>
        <taxon>Tracheophyta</taxon>
        <taxon>Spermatophyta</taxon>
        <taxon>Magnoliopsida</taxon>
        <taxon>eudicotyledons</taxon>
        <taxon>Gunneridae</taxon>
        <taxon>Pentapetalae</taxon>
        <taxon>rosids</taxon>
        <taxon>fabids</taxon>
        <taxon>Fabales</taxon>
        <taxon>Fabaceae</taxon>
        <taxon>Papilionoideae</taxon>
        <taxon>50 kb inversion clade</taxon>
        <taxon>NPAAA clade</taxon>
        <taxon>Hologalegina</taxon>
        <taxon>IRL clade</taxon>
        <taxon>Fabeae</taxon>
        <taxon>Vicia</taxon>
    </lineage>
</organism>
<dbReference type="EMBL" id="OX451735">
    <property type="protein sequence ID" value="CAI8595469.1"/>
    <property type="molecule type" value="Genomic_DNA"/>
</dbReference>
<evidence type="ECO:0000256" key="2">
    <source>
        <dbReference type="ARBA" id="ARBA00023015"/>
    </source>
</evidence>
<protein>
    <recommendedName>
        <fullName evidence="6">BHLH domain-containing protein</fullName>
    </recommendedName>
</protein>
<dbReference type="GO" id="GO:0003677">
    <property type="term" value="F:DNA binding"/>
    <property type="evidence" value="ECO:0007669"/>
    <property type="project" value="UniProtKB-KW"/>
</dbReference>
<proteinExistence type="predicted"/>
<dbReference type="PANTHER" id="PTHR45914">
    <property type="entry name" value="TRANSCRIPTION FACTOR HEC3-RELATED"/>
    <property type="match status" value="1"/>
</dbReference>
<evidence type="ECO:0000313" key="7">
    <source>
        <dbReference type="EMBL" id="CAI8595469.1"/>
    </source>
</evidence>
<dbReference type="InterPro" id="IPR011598">
    <property type="entry name" value="bHLH_dom"/>
</dbReference>
<feature type="domain" description="BHLH" evidence="6">
    <location>
        <begin position="171"/>
        <end position="220"/>
    </location>
</feature>